<evidence type="ECO:0000313" key="2">
    <source>
        <dbReference type="EMBL" id="KAK3701438.1"/>
    </source>
</evidence>
<feature type="region of interest" description="Disordered" evidence="1">
    <location>
        <begin position="34"/>
        <end position="119"/>
    </location>
</feature>
<evidence type="ECO:0000256" key="1">
    <source>
        <dbReference type="SAM" id="MobiDB-lite"/>
    </source>
</evidence>
<evidence type="ECO:0000313" key="3">
    <source>
        <dbReference type="Proteomes" id="UP001283361"/>
    </source>
</evidence>
<feature type="compositionally biased region" description="Basic and acidic residues" evidence="1">
    <location>
        <begin position="39"/>
        <end position="91"/>
    </location>
</feature>
<organism evidence="2 3">
    <name type="scientific">Elysia crispata</name>
    <name type="common">lettuce slug</name>
    <dbReference type="NCBI Taxonomy" id="231223"/>
    <lineage>
        <taxon>Eukaryota</taxon>
        <taxon>Metazoa</taxon>
        <taxon>Spiralia</taxon>
        <taxon>Lophotrochozoa</taxon>
        <taxon>Mollusca</taxon>
        <taxon>Gastropoda</taxon>
        <taxon>Heterobranchia</taxon>
        <taxon>Euthyneura</taxon>
        <taxon>Panpulmonata</taxon>
        <taxon>Sacoglossa</taxon>
        <taxon>Placobranchoidea</taxon>
        <taxon>Plakobranchidae</taxon>
        <taxon>Elysia</taxon>
    </lineage>
</organism>
<feature type="compositionally biased region" description="Polar residues" evidence="1">
    <location>
        <begin position="95"/>
        <end position="108"/>
    </location>
</feature>
<dbReference type="Proteomes" id="UP001283361">
    <property type="component" value="Unassembled WGS sequence"/>
</dbReference>
<protein>
    <submittedName>
        <fullName evidence="2">Uncharacterized protein</fullName>
    </submittedName>
</protein>
<dbReference type="AlphaFoldDB" id="A0AAE0XPW3"/>
<gene>
    <name evidence="2" type="ORF">RRG08_015858</name>
</gene>
<keyword evidence="3" id="KW-1185">Reference proteome</keyword>
<sequence length="119" mass="13256">MQSCGGQKKGCERDAEVSAMQIEHLHVLTRLSPVASELQVEKEEKRGRGEHVRKEETRGEKCSAGREKEKGVEGEKGELNRLRERQMKNEAEETGGQTSEPGLRQTKNAGDAAVRINKN</sequence>
<reference evidence="2" key="1">
    <citation type="journal article" date="2023" name="G3 (Bethesda)">
        <title>A reference genome for the long-term kleptoplast-retaining sea slug Elysia crispata morphotype clarki.</title>
        <authorList>
            <person name="Eastman K.E."/>
            <person name="Pendleton A.L."/>
            <person name="Shaikh M.A."/>
            <person name="Suttiyut T."/>
            <person name="Ogas R."/>
            <person name="Tomko P."/>
            <person name="Gavelis G."/>
            <person name="Widhalm J.R."/>
            <person name="Wisecaver J.H."/>
        </authorList>
    </citation>
    <scope>NUCLEOTIDE SEQUENCE</scope>
    <source>
        <strain evidence="2">ECLA1</strain>
    </source>
</reference>
<name>A0AAE0XPW3_9GAST</name>
<dbReference type="EMBL" id="JAWDGP010007893">
    <property type="protein sequence ID" value="KAK3701438.1"/>
    <property type="molecule type" value="Genomic_DNA"/>
</dbReference>
<proteinExistence type="predicted"/>
<comment type="caution">
    <text evidence="2">The sequence shown here is derived from an EMBL/GenBank/DDBJ whole genome shotgun (WGS) entry which is preliminary data.</text>
</comment>
<accession>A0AAE0XPW3</accession>